<name>A0AA36ULR2_9NEIS</name>
<sequence>MFYYFATQTKGRLKTRQALAVFRRPFYPPSFLFETQPLFYLKLSSVHALPYCLNETKMTANPMARLEVLNQTGNNKKVV</sequence>
<comment type="caution">
    <text evidence="1">The sequence shown here is derived from an EMBL/GenBank/DDBJ whole genome shotgun (WGS) entry which is preliminary data.</text>
</comment>
<evidence type="ECO:0000313" key="1">
    <source>
        <dbReference type="EMBL" id="EGQ78036.1"/>
    </source>
</evidence>
<dbReference type="AlphaFoldDB" id="A0AA36ULR2"/>
<keyword evidence="1" id="KW-0808">Transferase</keyword>
<dbReference type="Proteomes" id="UP000004982">
    <property type="component" value="Unassembled WGS sequence"/>
</dbReference>
<dbReference type="GO" id="GO:0016740">
    <property type="term" value="F:transferase activity"/>
    <property type="evidence" value="ECO:0007669"/>
    <property type="project" value="UniProtKB-KW"/>
</dbReference>
<accession>A0AA36ULR2</accession>
<proteinExistence type="predicted"/>
<dbReference type="EMBL" id="AFQE01000025">
    <property type="protein sequence ID" value="EGQ78036.1"/>
    <property type="molecule type" value="Genomic_DNA"/>
</dbReference>
<gene>
    <name evidence="1" type="ORF">HMPREF9418_0525</name>
</gene>
<reference evidence="1 2" key="1">
    <citation type="submission" date="2011-05" db="EMBL/GenBank/DDBJ databases">
        <authorList>
            <person name="Muzny D."/>
            <person name="Qin X."/>
            <person name="Deng J."/>
            <person name="Jiang H."/>
            <person name="Liu Y."/>
            <person name="Qu J."/>
            <person name="Song X.-Z."/>
            <person name="Zhang L."/>
            <person name="Thornton R."/>
            <person name="Coyle M."/>
            <person name="Francisco L."/>
            <person name="Jackson L."/>
            <person name="Javaid M."/>
            <person name="Korchina V."/>
            <person name="Kovar C."/>
            <person name="Mata R."/>
            <person name="Mathew T."/>
            <person name="Ngo R."/>
            <person name="Nguyen L."/>
            <person name="Nguyen N."/>
            <person name="Okwuonu G."/>
            <person name="Ongeri F."/>
            <person name="Pham C."/>
            <person name="Simmons D."/>
            <person name="Wilczek-Boney K."/>
            <person name="Hale W."/>
            <person name="Jakkamsetti A."/>
            <person name="Pham P."/>
            <person name="Ruth R."/>
            <person name="San Lucas F."/>
            <person name="Warren J."/>
            <person name="Zhang J."/>
            <person name="Zhao Z."/>
            <person name="Zhou C."/>
            <person name="Zhu D."/>
            <person name="Lee S."/>
            <person name="Bess C."/>
            <person name="Blankenburg K."/>
            <person name="Forbes L."/>
            <person name="Fu Q."/>
            <person name="Gubbala S."/>
            <person name="Hirani K."/>
            <person name="Jayaseelan J.C."/>
            <person name="Lara F."/>
            <person name="Munidasa M."/>
            <person name="Palculict T."/>
            <person name="Patil S."/>
            <person name="Pu L.-L."/>
            <person name="Saada N."/>
            <person name="Tang L."/>
            <person name="Weissenberger G."/>
            <person name="Zhu Y."/>
            <person name="Hemphill L."/>
            <person name="Shang Y."/>
            <person name="Youmans B."/>
            <person name="Ayvaz T."/>
            <person name="Ross M."/>
            <person name="Santibanez J."/>
            <person name="Aqrawi P."/>
            <person name="Gross S."/>
            <person name="Joshi V."/>
            <person name="Fowler G."/>
            <person name="Nazareth L."/>
            <person name="Reid J."/>
            <person name="Worley K."/>
            <person name="Petrosino J."/>
            <person name="Highlander S."/>
            <person name="Gibbs R."/>
        </authorList>
    </citation>
    <scope>NUCLEOTIDE SEQUENCE [LARGE SCALE GENOMIC DNA]</scope>
    <source>
        <strain evidence="1 2">ATCC 33926</strain>
    </source>
</reference>
<protein>
    <submittedName>
        <fullName evidence="1">Group 1 glycosyl transferase</fullName>
    </submittedName>
</protein>
<evidence type="ECO:0000313" key="2">
    <source>
        <dbReference type="Proteomes" id="UP000004982"/>
    </source>
</evidence>
<organism evidence="1 2">
    <name type="scientific">Neisseria macacae ATCC 33926</name>
    <dbReference type="NCBI Taxonomy" id="997348"/>
    <lineage>
        <taxon>Bacteria</taxon>
        <taxon>Pseudomonadati</taxon>
        <taxon>Pseudomonadota</taxon>
        <taxon>Betaproteobacteria</taxon>
        <taxon>Neisseriales</taxon>
        <taxon>Neisseriaceae</taxon>
        <taxon>Neisseria</taxon>
    </lineage>
</organism>